<name>A0A6M2DQT5_XENCH</name>
<evidence type="ECO:0000313" key="2">
    <source>
        <dbReference type="EMBL" id="NOV48543.1"/>
    </source>
</evidence>
<keyword evidence="2" id="KW-0255">Endonuclease</keyword>
<dbReference type="PANTHER" id="PTHR23227">
    <property type="entry name" value="BUCENTAUR RELATED"/>
    <property type="match status" value="1"/>
</dbReference>
<dbReference type="PANTHER" id="PTHR23227:SF67">
    <property type="entry name" value="CRANIOFACIAL DEVELOPMENT PROTEIN 2-LIKE"/>
    <property type="match status" value="1"/>
</dbReference>
<feature type="domain" description="Endonuclease/exonuclease/phosphatase" evidence="1">
    <location>
        <begin position="44"/>
        <end position="278"/>
    </location>
</feature>
<dbReference type="GO" id="GO:0003964">
    <property type="term" value="F:RNA-directed DNA polymerase activity"/>
    <property type="evidence" value="ECO:0007669"/>
    <property type="project" value="UniProtKB-KW"/>
</dbReference>
<protein>
    <submittedName>
        <fullName evidence="2">Putative endonuclease-reverse transcriptase</fullName>
    </submittedName>
</protein>
<keyword evidence="2" id="KW-0695">RNA-directed DNA polymerase</keyword>
<proteinExistence type="predicted"/>
<organism evidence="2">
    <name type="scientific">Xenopsylla cheopis</name>
    <name type="common">Oriental rat flea</name>
    <name type="synonym">Pulex cheopis</name>
    <dbReference type="NCBI Taxonomy" id="163159"/>
    <lineage>
        <taxon>Eukaryota</taxon>
        <taxon>Metazoa</taxon>
        <taxon>Ecdysozoa</taxon>
        <taxon>Arthropoda</taxon>
        <taxon>Hexapoda</taxon>
        <taxon>Insecta</taxon>
        <taxon>Pterygota</taxon>
        <taxon>Neoptera</taxon>
        <taxon>Endopterygota</taxon>
        <taxon>Siphonaptera</taxon>
        <taxon>Pulicidae</taxon>
        <taxon>Xenopsyllinae</taxon>
        <taxon>Xenopsylla</taxon>
    </lineage>
</organism>
<dbReference type="CDD" id="cd09076">
    <property type="entry name" value="L1-EN"/>
    <property type="match status" value="1"/>
</dbReference>
<reference evidence="2" key="1">
    <citation type="submission" date="2020-03" db="EMBL/GenBank/DDBJ databases">
        <title>Transcriptomic Profiling of the Digestive Tract of the Rat Flea, Xenopsylla cheopis, Following Blood Feeding and Infection with Yersinia pestis.</title>
        <authorList>
            <person name="Bland D.M."/>
            <person name="Martens C.A."/>
            <person name="Virtaneva K."/>
            <person name="Kanakabandi K."/>
            <person name="Long D."/>
            <person name="Rosenke R."/>
            <person name="Saturday G.A."/>
            <person name="Hoyt F.H."/>
            <person name="Bruno D.P."/>
            <person name="Ribeiro J.M.C."/>
            <person name="Hinnebusch J."/>
        </authorList>
    </citation>
    <scope>NUCLEOTIDE SEQUENCE</scope>
</reference>
<accession>A0A6M2DQT5</accession>
<keyword evidence="2" id="KW-0808">Transferase</keyword>
<dbReference type="Pfam" id="PF03372">
    <property type="entry name" value="Exo_endo_phos"/>
    <property type="match status" value="1"/>
</dbReference>
<dbReference type="Gene3D" id="3.60.10.10">
    <property type="entry name" value="Endonuclease/exonuclease/phosphatase"/>
    <property type="match status" value="1"/>
</dbReference>
<sequence length="306" mass="34732">MMARPCVKYTGDKIPSRSDLRVEGTPGRVIKSKDNKETGPLRFGTWNVRTLQSAVKMENLKKEMDNCGIDVMGLSEVRRKGQGEIMSEDFTLYYSGGDGEGRAERGVAVMVRNKMVKSVVNVNCVSDRLMSVKLKAVPVDILVVQVYMPTSSHEESELEQIYDEIEDILNQEGKGKVNVGIMGDFNSVVGEGPEEKIVGTHGLGKRNVRGNMLVDFCRRHDLMVTNTWFKKRKTKLYTWKSPGDINRYQIDYVLVKHRFRNSVKDVRTFPGADIDSDHNMLAADIQTKLKNIRKTIGKKIRWNLEN</sequence>
<evidence type="ECO:0000259" key="1">
    <source>
        <dbReference type="Pfam" id="PF03372"/>
    </source>
</evidence>
<keyword evidence="2" id="KW-0378">Hydrolase</keyword>
<dbReference type="InterPro" id="IPR036691">
    <property type="entry name" value="Endo/exonu/phosph_ase_sf"/>
</dbReference>
<dbReference type="InterPro" id="IPR005135">
    <property type="entry name" value="Endo/exonuclease/phosphatase"/>
</dbReference>
<dbReference type="InterPro" id="IPR027124">
    <property type="entry name" value="Swc5/CFDP1/2"/>
</dbReference>
<keyword evidence="2" id="KW-0548">Nucleotidyltransferase</keyword>
<keyword evidence="2" id="KW-0540">Nuclease</keyword>
<dbReference type="SUPFAM" id="SSF56219">
    <property type="entry name" value="DNase I-like"/>
    <property type="match status" value="1"/>
</dbReference>
<dbReference type="EMBL" id="GIIL01004817">
    <property type="protein sequence ID" value="NOV48543.1"/>
    <property type="molecule type" value="Transcribed_RNA"/>
</dbReference>
<dbReference type="GO" id="GO:0004519">
    <property type="term" value="F:endonuclease activity"/>
    <property type="evidence" value="ECO:0007669"/>
    <property type="project" value="UniProtKB-KW"/>
</dbReference>
<dbReference type="AlphaFoldDB" id="A0A6M2DQT5"/>